<evidence type="ECO:0000256" key="6">
    <source>
        <dbReference type="SAM" id="Coils"/>
    </source>
</evidence>
<feature type="transmembrane region" description="Helical" evidence="7">
    <location>
        <begin position="213"/>
        <end position="231"/>
    </location>
</feature>
<dbReference type="AlphaFoldDB" id="A0A940NP11"/>
<dbReference type="EMBL" id="JAGIYQ010000002">
    <property type="protein sequence ID" value="MBP0724256.1"/>
    <property type="molecule type" value="Genomic_DNA"/>
</dbReference>
<dbReference type="GO" id="GO:0016020">
    <property type="term" value="C:membrane"/>
    <property type="evidence" value="ECO:0007669"/>
    <property type="project" value="UniProtKB-SubCell"/>
</dbReference>
<keyword evidence="6" id="KW-0175">Coiled coil</keyword>
<evidence type="ECO:0000313" key="10">
    <source>
        <dbReference type="Proteomes" id="UP000682134"/>
    </source>
</evidence>
<feature type="domain" description="ResB-like" evidence="8">
    <location>
        <begin position="62"/>
        <end position="428"/>
    </location>
</feature>
<dbReference type="InterPro" id="IPR023494">
    <property type="entry name" value="Cyt_c_bgen_Ccs1/CcsB/ResB"/>
</dbReference>
<protein>
    <submittedName>
        <fullName evidence="9">Cytochrome c biogenesis protein</fullName>
    </submittedName>
</protein>
<feature type="transmembrane region" description="Helical" evidence="7">
    <location>
        <begin position="465"/>
        <end position="488"/>
    </location>
</feature>
<comment type="subcellular location">
    <subcellularLocation>
        <location evidence="1">Membrane</location>
        <topology evidence="1">Multi-pass membrane protein</topology>
    </subcellularLocation>
</comment>
<dbReference type="GO" id="GO:0017004">
    <property type="term" value="P:cytochrome complex assembly"/>
    <property type="evidence" value="ECO:0007669"/>
    <property type="project" value="UniProtKB-KW"/>
</dbReference>
<dbReference type="Pfam" id="PF05140">
    <property type="entry name" value="ResB"/>
    <property type="match status" value="2"/>
</dbReference>
<feature type="coiled-coil region" evidence="6">
    <location>
        <begin position="169"/>
        <end position="203"/>
    </location>
</feature>
<evidence type="ECO:0000256" key="7">
    <source>
        <dbReference type="SAM" id="Phobius"/>
    </source>
</evidence>
<comment type="caution">
    <text evidence="9">The sequence shown here is derived from an EMBL/GenBank/DDBJ whole genome shotgun (WGS) entry which is preliminary data.</text>
</comment>
<dbReference type="InterPro" id="IPR007816">
    <property type="entry name" value="ResB-like_domain"/>
</dbReference>
<keyword evidence="10" id="KW-1185">Reference proteome</keyword>
<reference evidence="9" key="1">
    <citation type="submission" date="2021-04" db="EMBL/GenBank/DDBJ databases">
        <title>Genome seq and assembly of Bacillus sp.</title>
        <authorList>
            <person name="Chhetri G."/>
        </authorList>
    </citation>
    <scope>NUCLEOTIDE SEQUENCE</scope>
    <source>
        <strain evidence="9">RG28</strain>
    </source>
</reference>
<organism evidence="9 10">
    <name type="scientific">Gottfriedia endophytica</name>
    <dbReference type="NCBI Taxonomy" id="2820819"/>
    <lineage>
        <taxon>Bacteria</taxon>
        <taxon>Bacillati</taxon>
        <taxon>Bacillota</taxon>
        <taxon>Bacilli</taxon>
        <taxon>Bacillales</taxon>
        <taxon>Bacillaceae</taxon>
        <taxon>Gottfriedia</taxon>
    </lineage>
</organism>
<evidence type="ECO:0000256" key="2">
    <source>
        <dbReference type="ARBA" id="ARBA00022692"/>
    </source>
</evidence>
<proteinExistence type="predicted"/>
<name>A0A940NP11_9BACI</name>
<feature type="domain" description="ResB-like" evidence="8">
    <location>
        <begin position="439"/>
        <end position="518"/>
    </location>
</feature>
<dbReference type="PANTHER" id="PTHR31566">
    <property type="entry name" value="CYTOCHROME C BIOGENESIS PROTEIN CCS1, CHLOROPLASTIC"/>
    <property type="match status" value="1"/>
</dbReference>
<feature type="transmembrane region" description="Helical" evidence="7">
    <location>
        <begin position="121"/>
        <end position="143"/>
    </location>
</feature>
<accession>A0A940NP11</accession>
<evidence type="ECO:0000259" key="8">
    <source>
        <dbReference type="Pfam" id="PF05140"/>
    </source>
</evidence>
<sequence length="549" mass="63358">MENFKCECGHMNPIGTVICESCGKPQDENSNLLDMKYEGTARRSIVKNKTIIDKIWNFFSSVKIAIVIILITLIASALGTIFPQRDLLPPTANPDTFYKDNYGIFGQIYDWLGLDNTFQSWWFMLLISSIGVSLVICSLDRIIPLYRALKNQRVTRHPNFLKRQRLFNISSVTNEEEQLKVVKERLEKKKYKVREENGNLLAEKGRFSRWGPYVNHIGLIIFLFGVLLRYVPGMYMDKAMWVQEGQTKEVPGSNGSYYVQLHKFIFETYDVKTENKIFRKSIERIGNDRIPKNYQANVTLYKRVGNPIPGVDPKLKKVKDYSIKVNEPLQFNGISLYQVDYRLNEMTAFSFDLMNKKTGELFGPIKVDLLNPKAIYQIKPGYKIELKSYFPDFYFNKAGEPDTRTKNPNNPAFVFKMTTPETPQGEVAFVAIKQNIEPNGQNKYKMAFAGLETKNSTGLSVNKDYTLWVLSIGGAIFMIGLIQGMYWYHRRIWIQRQNGEIWVAGFTNKNYYGFKQELKKIFNDTDILMPEDQVLAKNSIKTGGEHVSN</sequence>
<dbReference type="Proteomes" id="UP000682134">
    <property type="component" value="Unassembled WGS sequence"/>
</dbReference>
<dbReference type="PANTHER" id="PTHR31566:SF0">
    <property type="entry name" value="CYTOCHROME C BIOGENESIS PROTEIN CCS1, CHLOROPLASTIC"/>
    <property type="match status" value="1"/>
</dbReference>
<dbReference type="RefSeq" id="WP_209402596.1">
    <property type="nucleotide sequence ID" value="NZ_JAGIYQ010000002.1"/>
</dbReference>
<evidence type="ECO:0000256" key="5">
    <source>
        <dbReference type="ARBA" id="ARBA00023136"/>
    </source>
</evidence>
<evidence type="ECO:0000256" key="1">
    <source>
        <dbReference type="ARBA" id="ARBA00004141"/>
    </source>
</evidence>
<feature type="transmembrane region" description="Helical" evidence="7">
    <location>
        <begin position="64"/>
        <end position="82"/>
    </location>
</feature>
<keyword evidence="4 7" id="KW-1133">Transmembrane helix</keyword>
<evidence type="ECO:0000256" key="3">
    <source>
        <dbReference type="ARBA" id="ARBA00022748"/>
    </source>
</evidence>
<evidence type="ECO:0000313" key="9">
    <source>
        <dbReference type="EMBL" id="MBP0724256.1"/>
    </source>
</evidence>
<keyword evidence="5 7" id="KW-0472">Membrane</keyword>
<evidence type="ECO:0000256" key="4">
    <source>
        <dbReference type="ARBA" id="ARBA00022989"/>
    </source>
</evidence>
<keyword evidence="2 7" id="KW-0812">Transmembrane</keyword>
<keyword evidence="3" id="KW-0201">Cytochrome c-type biogenesis</keyword>
<gene>
    <name evidence="9" type="ORF">J5Y03_03540</name>
</gene>